<keyword evidence="7 13" id="KW-0479">Metal-binding</keyword>
<keyword evidence="15" id="KW-1185">Reference proteome</keyword>
<evidence type="ECO:0000256" key="8">
    <source>
        <dbReference type="ARBA" id="ARBA00022982"/>
    </source>
</evidence>
<dbReference type="GO" id="GO:0106292">
    <property type="term" value="F:superoxide-generating NADPH oxidase activity"/>
    <property type="evidence" value="ECO:0007669"/>
    <property type="project" value="UniProtKB-ARBA"/>
</dbReference>
<dbReference type="Pfam" id="PF01786">
    <property type="entry name" value="AOX"/>
    <property type="match status" value="1"/>
</dbReference>
<keyword evidence="8 13" id="KW-0249">Electron transport</keyword>
<dbReference type="EC" id="1.10.3.11" evidence="13"/>
<evidence type="ECO:0000256" key="4">
    <source>
        <dbReference type="ARBA" id="ARBA00022448"/>
    </source>
</evidence>
<keyword evidence="6 13" id="KW-0812">Transmembrane</keyword>
<evidence type="ECO:0000256" key="6">
    <source>
        <dbReference type="ARBA" id="ARBA00022692"/>
    </source>
</evidence>
<evidence type="ECO:0000313" key="15">
    <source>
        <dbReference type="Proteomes" id="UP000607653"/>
    </source>
</evidence>
<name>A0A822XIW2_NELNU</name>
<comment type="catalytic activity">
    <reaction evidence="1 13">
        <text>2 a ubiquinol + O2 = 2 a ubiquinone + 2 H2O</text>
        <dbReference type="Rhea" id="RHEA:30255"/>
        <dbReference type="Rhea" id="RHEA-COMP:9565"/>
        <dbReference type="Rhea" id="RHEA-COMP:9566"/>
        <dbReference type="ChEBI" id="CHEBI:15377"/>
        <dbReference type="ChEBI" id="CHEBI:15379"/>
        <dbReference type="ChEBI" id="CHEBI:16389"/>
        <dbReference type="ChEBI" id="CHEBI:17976"/>
        <dbReference type="EC" id="1.10.3.11"/>
    </reaction>
</comment>
<evidence type="ECO:0000256" key="11">
    <source>
        <dbReference type="ARBA" id="ARBA00023004"/>
    </source>
</evidence>
<keyword evidence="5 13" id="KW-0679">Respiratory chain</keyword>
<accession>A0A822XIW2</accession>
<organism evidence="14 15">
    <name type="scientific">Nelumbo nucifera</name>
    <name type="common">Sacred lotus</name>
    <dbReference type="NCBI Taxonomy" id="4432"/>
    <lineage>
        <taxon>Eukaryota</taxon>
        <taxon>Viridiplantae</taxon>
        <taxon>Streptophyta</taxon>
        <taxon>Embryophyta</taxon>
        <taxon>Tracheophyta</taxon>
        <taxon>Spermatophyta</taxon>
        <taxon>Magnoliopsida</taxon>
        <taxon>Proteales</taxon>
        <taxon>Nelumbonaceae</taxon>
        <taxon>Nelumbo</taxon>
    </lineage>
</organism>
<evidence type="ECO:0000256" key="9">
    <source>
        <dbReference type="ARBA" id="ARBA00022989"/>
    </source>
</evidence>
<comment type="cofactor">
    <cofactor evidence="13">
        <name>Fe cation</name>
        <dbReference type="ChEBI" id="CHEBI:24875"/>
    </cofactor>
    <text evidence="13">Binds 2 iron ions per subunit.</text>
</comment>
<comment type="similarity">
    <text evidence="3 13">Belongs to the alternative oxidase family.</text>
</comment>
<dbReference type="EMBL" id="DUZY01000001">
    <property type="protein sequence ID" value="DAD18926.1"/>
    <property type="molecule type" value="Genomic_DNA"/>
</dbReference>
<evidence type="ECO:0000256" key="13">
    <source>
        <dbReference type="RuleBase" id="RU003779"/>
    </source>
</evidence>
<comment type="caution">
    <text evidence="14">The sequence shown here is derived from an EMBL/GenBank/DDBJ whole genome shotgun (WGS) entry which is preliminary data.</text>
</comment>
<reference evidence="14 15" key="1">
    <citation type="journal article" date="2020" name="Mol. Biol. Evol.">
        <title>Distinct Expression and Methylation Patterns for Genes with Different Fates following a Single Whole-Genome Duplication in Flowering Plants.</title>
        <authorList>
            <person name="Shi T."/>
            <person name="Rahmani R.S."/>
            <person name="Gugger P.F."/>
            <person name="Wang M."/>
            <person name="Li H."/>
            <person name="Zhang Y."/>
            <person name="Li Z."/>
            <person name="Wang Q."/>
            <person name="Van de Peer Y."/>
            <person name="Marchal K."/>
            <person name="Chen J."/>
        </authorList>
    </citation>
    <scope>NUCLEOTIDE SEQUENCE [LARGE SCALE GENOMIC DNA]</scope>
    <source>
        <tissue evidence="14">Leaf</tissue>
    </source>
</reference>
<dbReference type="Proteomes" id="UP000607653">
    <property type="component" value="Unassembled WGS sequence"/>
</dbReference>
<dbReference type="GO" id="GO:0046872">
    <property type="term" value="F:metal ion binding"/>
    <property type="evidence" value="ECO:0007669"/>
    <property type="project" value="UniProtKB-UniRule"/>
</dbReference>
<evidence type="ECO:0000256" key="2">
    <source>
        <dbReference type="ARBA" id="ARBA00004370"/>
    </source>
</evidence>
<keyword evidence="4" id="KW-0813">Transport</keyword>
<dbReference type="Gene3D" id="1.20.1260.140">
    <property type="entry name" value="Alternative oxidase"/>
    <property type="match status" value="1"/>
</dbReference>
<evidence type="ECO:0000313" key="14">
    <source>
        <dbReference type="EMBL" id="DAD18926.1"/>
    </source>
</evidence>
<sequence length="63" mass="7258">MVGRMLLHCKSLGRFKHNGGRIKAMLEEAKNEQKSGRRRTSGMSKIWLSPYKESSSMPTFWVT</sequence>
<dbReference type="AlphaFoldDB" id="A0A822XIW2"/>
<comment type="subcellular location">
    <subcellularLocation>
        <location evidence="2">Membrane</location>
    </subcellularLocation>
</comment>
<keyword evidence="12 13" id="KW-0472">Membrane</keyword>
<dbReference type="InterPro" id="IPR002680">
    <property type="entry name" value="AOX"/>
</dbReference>
<evidence type="ECO:0000256" key="10">
    <source>
        <dbReference type="ARBA" id="ARBA00023002"/>
    </source>
</evidence>
<protein>
    <recommendedName>
        <fullName evidence="13">Ubiquinol oxidase</fullName>
        <ecNumber evidence="13">1.10.3.11</ecNumber>
    </recommendedName>
</protein>
<dbReference type="GO" id="GO:0009916">
    <property type="term" value="F:alternative oxidase activity"/>
    <property type="evidence" value="ECO:0007669"/>
    <property type="project" value="UniProtKB-UniRule"/>
</dbReference>
<evidence type="ECO:0000256" key="12">
    <source>
        <dbReference type="ARBA" id="ARBA00023136"/>
    </source>
</evidence>
<keyword evidence="11 13" id="KW-0408">Iron</keyword>
<keyword evidence="10 13" id="KW-0560">Oxidoreductase</keyword>
<evidence type="ECO:0000256" key="5">
    <source>
        <dbReference type="ARBA" id="ARBA00022660"/>
    </source>
</evidence>
<dbReference type="GO" id="GO:0016020">
    <property type="term" value="C:membrane"/>
    <property type="evidence" value="ECO:0007669"/>
    <property type="project" value="UniProtKB-SubCell"/>
</dbReference>
<dbReference type="GO" id="GO:0098803">
    <property type="term" value="C:respiratory chain complex"/>
    <property type="evidence" value="ECO:0007669"/>
    <property type="project" value="UniProtKB-UniRule"/>
</dbReference>
<evidence type="ECO:0000256" key="7">
    <source>
        <dbReference type="ARBA" id="ARBA00022723"/>
    </source>
</evidence>
<keyword evidence="9" id="KW-1133">Transmembrane helix</keyword>
<dbReference type="InterPro" id="IPR038659">
    <property type="entry name" value="AOX_sf"/>
</dbReference>
<gene>
    <name evidence="14" type="ORF">HUJ06_020389</name>
</gene>
<proteinExistence type="inferred from homology"/>
<evidence type="ECO:0000256" key="3">
    <source>
        <dbReference type="ARBA" id="ARBA00008388"/>
    </source>
</evidence>
<evidence type="ECO:0000256" key="1">
    <source>
        <dbReference type="ARBA" id="ARBA00001192"/>
    </source>
</evidence>
<dbReference type="GO" id="GO:0102721">
    <property type="term" value="F:ubiquinol:oxygen oxidoreductase activity"/>
    <property type="evidence" value="ECO:0007669"/>
    <property type="project" value="UniProtKB-EC"/>
</dbReference>